<evidence type="ECO:0000256" key="9">
    <source>
        <dbReference type="ARBA" id="ARBA00032663"/>
    </source>
</evidence>
<feature type="compositionally biased region" description="Basic and acidic residues" evidence="11">
    <location>
        <begin position="306"/>
        <end position="338"/>
    </location>
</feature>
<proteinExistence type="evidence at transcript level"/>
<evidence type="ECO:0000256" key="10">
    <source>
        <dbReference type="PROSITE-ProRule" id="PRU00176"/>
    </source>
</evidence>
<feature type="domain" description="RRM" evidence="12">
    <location>
        <begin position="34"/>
        <end position="109"/>
    </location>
</feature>
<sequence>LKLNGAAILGLETEMARAQSYDSSIKTKKERTERILFAKNLPYSTTADDLRKVFENAVNIRILASNKKGTSRGAASIEFKSAAETENALKEKQGADVGGRQIDLHYAGEKSTNMQSDLETVVVKNLAFKATESSLQNVFKNAVSIRIPKDDSGRSQGFALVEYPNKKSARKAMESHKNVEIEGRHICLELQGAPSEKSKTLFVRGLSADTTEETLKEAFDGAVGTRIVTDRDSGASKGFGFVDFSTAEDASAAKEAMEDGEIDGNKVTVEFAQSKRERVKGGGSGKIIKGKGGNAGIGRGTFRGGRGTEKAVKKMNPVEEAREVVEPSLKSEGKNQTD</sequence>
<dbReference type="InterPro" id="IPR000504">
    <property type="entry name" value="RRM_dom"/>
</dbReference>
<dbReference type="EMBL" id="AJ309135">
    <property type="protein sequence ID" value="CAC84501.1"/>
    <property type="molecule type" value="mRNA"/>
</dbReference>
<dbReference type="GO" id="GO:0008380">
    <property type="term" value="P:RNA splicing"/>
    <property type="evidence" value="ECO:0007669"/>
    <property type="project" value="UniProtKB-KW"/>
</dbReference>
<accession>Q8QFS6</accession>
<evidence type="ECO:0000256" key="6">
    <source>
        <dbReference type="ARBA" id="ARBA00023242"/>
    </source>
</evidence>
<dbReference type="InterPro" id="IPR051106">
    <property type="entry name" value="RNA-bind/splicing_reg"/>
</dbReference>
<evidence type="ECO:0000256" key="8">
    <source>
        <dbReference type="ARBA" id="ARBA00029667"/>
    </source>
</evidence>
<evidence type="ECO:0000259" key="12">
    <source>
        <dbReference type="PROSITE" id="PS50102"/>
    </source>
</evidence>
<evidence type="ECO:0000256" key="1">
    <source>
        <dbReference type="ARBA" id="ARBA00004123"/>
    </source>
</evidence>
<feature type="compositionally biased region" description="Gly residues" evidence="11">
    <location>
        <begin position="281"/>
        <end position="305"/>
    </location>
</feature>
<evidence type="ECO:0000313" key="13">
    <source>
        <dbReference type="EMBL" id="CAC84501.1"/>
    </source>
</evidence>
<evidence type="ECO:0000256" key="11">
    <source>
        <dbReference type="SAM" id="MobiDB-lite"/>
    </source>
</evidence>
<dbReference type="GO" id="GO:0006397">
    <property type="term" value="P:mRNA processing"/>
    <property type="evidence" value="ECO:0007669"/>
    <property type="project" value="UniProtKB-KW"/>
</dbReference>
<feature type="domain" description="RRM" evidence="12">
    <location>
        <begin position="199"/>
        <end position="274"/>
    </location>
</feature>
<dbReference type="SUPFAM" id="SSF54928">
    <property type="entry name" value="RNA-binding domain, RBD"/>
    <property type="match status" value="3"/>
</dbReference>
<dbReference type="PANTHER" id="PTHR48028:SF4">
    <property type="entry name" value="SC35-LIKE SPLICING FACTOR"/>
    <property type="match status" value="1"/>
</dbReference>
<keyword evidence="5" id="KW-0508">mRNA splicing</keyword>
<dbReference type="GO" id="GO:0005634">
    <property type="term" value="C:nucleus"/>
    <property type="evidence" value="ECO:0007669"/>
    <property type="project" value="UniProtKB-SubCell"/>
</dbReference>
<dbReference type="PROSITE" id="PS50102">
    <property type="entry name" value="RRM"/>
    <property type="match status" value="3"/>
</dbReference>
<dbReference type="Pfam" id="PF00076">
    <property type="entry name" value="RRM_1"/>
    <property type="match status" value="3"/>
</dbReference>
<dbReference type="SMART" id="SM00360">
    <property type="entry name" value="RRM"/>
    <property type="match status" value="3"/>
</dbReference>
<reference evidence="13" key="1">
    <citation type="submission" date="2001-04" db="EMBL/GenBank/DDBJ databases">
        <title>A study of the intracellular localisation and nature of Satellite 2 transcripts in the newt ovary.</title>
        <authorList>
            <person name="Denti M.A."/>
            <person name="Barsacchi G."/>
            <person name="Gall J.G."/>
            <person name="Tabler M."/>
        </authorList>
    </citation>
    <scope>NUCLEOTIDE SEQUENCE</scope>
    <source>
        <tissue evidence="13">Ovary</tissue>
    </source>
</reference>
<keyword evidence="3" id="KW-0507">mRNA processing</keyword>
<dbReference type="Gene3D" id="3.30.70.330">
    <property type="match status" value="3"/>
</dbReference>
<comment type="subcellular location">
    <subcellularLocation>
        <location evidence="1">Nucleus</location>
    </subcellularLocation>
</comment>
<gene>
    <name evidence="13" type="primary">nnuc</name>
</gene>
<feature type="non-terminal residue" evidence="13">
    <location>
        <position position="1"/>
    </location>
</feature>
<evidence type="ECO:0000256" key="2">
    <source>
        <dbReference type="ARBA" id="ARBA00015058"/>
    </source>
</evidence>
<dbReference type="CDD" id="cd12406">
    <property type="entry name" value="RRM4_NCL"/>
    <property type="match status" value="1"/>
</dbReference>
<dbReference type="PANTHER" id="PTHR48028">
    <property type="entry name" value="GLYCINE-RICH RNA-BINDING PROTEIN RZ1A"/>
    <property type="match status" value="1"/>
</dbReference>
<feature type="domain" description="RRM" evidence="12">
    <location>
        <begin position="119"/>
        <end position="193"/>
    </location>
</feature>
<keyword evidence="4 10" id="KW-0694">RNA-binding</keyword>
<dbReference type="InterPro" id="IPR034235">
    <property type="entry name" value="Nucleolin_RRM4"/>
</dbReference>
<evidence type="ECO:0000256" key="3">
    <source>
        <dbReference type="ARBA" id="ARBA00022664"/>
    </source>
</evidence>
<feature type="region of interest" description="Disordered" evidence="11">
    <location>
        <begin position="278"/>
        <end position="338"/>
    </location>
</feature>
<dbReference type="InterPro" id="IPR035979">
    <property type="entry name" value="RBD_domain_sf"/>
</dbReference>
<dbReference type="GO" id="GO:0003723">
    <property type="term" value="F:RNA binding"/>
    <property type="evidence" value="ECO:0007669"/>
    <property type="project" value="UniProtKB-UniRule"/>
</dbReference>
<name>Q8QFS6_TRICI</name>
<organism evidence="13">
    <name type="scientific">Triturus carnifex</name>
    <name type="common">Italian crested newt</name>
    <dbReference type="NCBI Taxonomy" id="8326"/>
    <lineage>
        <taxon>Eukaryota</taxon>
        <taxon>Metazoa</taxon>
        <taxon>Chordata</taxon>
        <taxon>Craniata</taxon>
        <taxon>Vertebrata</taxon>
        <taxon>Euteleostomi</taxon>
        <taxon>Amphibia</taxon>
        <taxon>Batrachia</taxon>
        <taxon>Caudata</taxon>
        <taxon>Salamandroidea</taxon>
        <taxon>Salamandridae</taxon>
        <taxon>Pleurodelinae</taxon>
        <taxon>Triturus</taxon>
    </lineage>
</organism>
<evidence type="ECO:0000256" key="5">
    <source>
        <dbReference type="ARBA" id="ARBA00023187"/>
    </source>
</evidence>
<protein>
    <recommendedName>
        <fullName evidence="2">Serine/arginine-rich splicing factor 2</fullName>
    </recommendedName>
    <alternativeName>
        <fullName evidence="9">Splicing component, 35 kDa</fullName>
    </alternativeName>
    <alternativeName>
        <fullName evidence="8">Splicing factor SC35</fullName>
    </alternativeName>
    <alternativeName>
        <fullName evidence="7">Splicing factor, arginine/serine-rich 2</fullName>
    </alternativeName>
</protein>
<dbReference type="InterPro" id="IPR012677">
    <property type="entry name" value="Nucleotide-bd_a/b_plait_sf"/>
</dbReference>
<evidence type="ECO:0000256" key="4">
    <source>
        <dbReference type="ARBA" id="ARBA00022884"/>
    </source>
</evidence>
<keyword evidence="6" id="KW-0539">Nucleus</keyword>
<dbReference type="AlphaFoldDB" id="Q8QFS6"/>
<evidence type="ECO:0000256" key="7">
    <source>
        <dbReference type="ARBA" id="ARBA00029589"/>
    </source>
</evidence>